<accession>A0AAQ3QFW4</accession>
<dbReference type="Proteomes" id="UP001327560">
    <property type="component" value="Chromosome 6"/>
</dbReference>
<gene>
    <name evidence="2" type="ORF">Cni_G18232</name>
</gene>
<dbReference type="EMBL" id="CP136895">
    <property type="protein sequence ID" value="WOL09479.1"/>
    <property type="molecule type" value="Genomic_DNA"/>
</dbReference>
<proteinExistence type="predicted"/>
<dbReference type="PANTHER" id="PTHR10984:SF82">
    <property type="entry name" value="ENDOPLASMIC RETICULUM VESICLE TRANSPORTER PROTEIN"/>
    <property type="match status" value="1"/>
</dbReference>
<protein>
    <submittedName>
        <fullName evidence="2">Endoplasmic reticulum-Golgi intermediate compartment protein 3-like</fullName>
    </submittedName>
</protein>
<reference evidence="2 3" key="1">
    <citation type="submission" date="2023-10" db="EMBL/GenBank/DDBJ databases">
        <title>Chromosome-scale genome assembly provides insights into flower coloration mechanisms of Canna indica.</title>
        <authorList>
            <person name="Li C."/>
        </authorList>
    </citation>
    <scope>NUCLEOTIDE SEQUENCE [LARGE SCALE GENOMIC DNA]</scope>
    <source>
        <tissue evidence="2">Flower</tissue>
    </source>
</reference>
<dbReference type="PANTHER" id="PTHR10984">
    <property type="entry name" value="ENDOPLASMIC RETICULUM-GOLGI INTERMEDIATE COMPARTMENT PROTEIN"/>
    <property type="match status" value="1"/>
</dbReference>
<dbReference type="Pfam" id="PF07970">
    <property type="entry name" value="COPIIcoated_ERV"/>
    <property type="match status" value="1"/>
</dbReference>
<dbReference type="InterPro" id="IPR012936">
    <property type="entry name" value="Erv_C"/>
</dbReference>
<dbReference type="AlphaFoldDB" id="A0AAQ3QFW4"/>
<organism evidence="2 3">
    <name type="scientific">Canna indica</name>
    <name type="common">Indian-shot</name>
    <dbReference type="NCBI Taxonomy" id="4628"/>
    <lineage>
        <taxon>Eukaryota</taxon>
        <taxon>Viridiplantae</taxon>
        <taxon>Streptophyta</taxon>
        <taxon>Embryophyta</taxon>
        <taxon>Tracheophyta</taxon>
        <taxon>Spermatophyta</taxon>
        <taxon>Magnoliopsida</taxon>
        <taxon>Liliopsida</taxon>
        <taxon>Zingiberales</taxon>
        <taxon>Cannaceae</taxon>
        <taxon>Canna</taxon>
    </lineage>
</organism>
<dbReference type="GO" id="GO:0030134">
    <property type="term" value="C:COPII-coated ER to Golgi transport vesicle"/>
    <property type="evidence" value="ECO:0007669"/>
    <property type="project" value="TreeGrafter"/>
</dbReference>
<dbReference type="GO" id="GO:0005783">
    <property type="term" value="C:endoplasmic reticulum"/>
    <property type="evidence" value="ECO:0007669"/>
    <property type="project" value="TreeGrafter"/>
</dbReference>
<evidence type="ECO:0000313" key="2">
    <source>
        <dbReference type="EMBL" id="WOL09479.1"/>
    </source>
</evidence>
<evidence type="ECO:0000313" key="3">
    <source>
        <dbReference type="Proteomes" id="UP001327560"/>
    </source>
</evidence>
<dbReference type="InterPro" id="IPR045888">
    <property type="entry name" value="Erv"/>
</dbReference>
<name>A0AAQ3QFW4_9LILI</name>
<sequence length="105" mass="12026">MLLRIGMNAATLVKKSMKPIERKADPDLIDQCKRKGFLQRIRNDGEGCNIYGFLDVKKVAGNSHFDPGKSFQQSNMHVHDLLPFQKESFNVIYMTLKILNKVMLT</sequence>
<evidence type="ECO:0000259" key="1">
    <source>
        <dbReference type="Pfam" id="PF07970"/>
    </source>
</evidence>
<feature type="domain" description="Endoplasmic reticulum vesicle transporter C-terminal" evidence="1">
    <location>
        <begin position="24"/>
        <end position="92"/>
    </location>
</feature>
<keyword evidence="3" id="KW-1185">Reference proteome</keyword>